<sequence length="216" mass="23467">MIQDIFLRWIATTLFSLSAAESVFAIVTRHPAWTQVVGQLLHFIMAVAMSVLAWPWTTKFPTTGLMVFFLLAALWFVGVGLAGVGQRVVNGYHALTMLAMTWTFVVMNGDLLSGAPRTAHGGQNPASLRSPMPGMDMPGMQMSGADISPSSIGASVWIDAVSWLCTIGFVAATIWWVYRLFALRKAEPPPPRQRFLEEASLAAMAAGMAIMFGVML</sequence>
<gene>
    <name evidence="2" type="ORF">F0Q45_09570</name>
</gene>
<dbReference type="EMBL" id="VTZN01000044">
    <property type="protein sequence ID" value="KAA1250458.1"/>
    <property type="molecule type" value="Genomic_DNA"/>
</dbReference>
<feature type="transmembrane region" description="Helical" evidence="1">
    <location>
        <begin position="40"/>
        <end position="57"/>
    </location>
</feature>
<name>A0A5B1BP18_MYCSI</name>
<evidence type="ECO:0000313" key="2">
    <source>
        <dbReference type="EMBL" id="KAA1250458.1"/>
    </source>
</evidence>
<proteinExistence type="predicted"/>
<keyword evidence="1" id="KW-1133">Transmembrane helix</keyword>
<dbReference type="OrthoDB" id="4734452at2"/>
<accession>A0A5B1BP18</accession>
<evidence type="ECO:0000256" key="1">
    <source>
        <dbReference type="SAM" id="Phobius"/>
    </source>
</evidence>
<reference evidence="2 3" key="1">
    <citation type="submission" date="2019-09" db="EMBL/GenBank/DDBJ databases">
        <title>Report of infection by Mycobacterium simiae a patient suffering from pulmonary tuberculosis.</title>
        <authorList>
            <person name="Mohanty P.S."/>
            <person name="Bansal A.K."/>
            <person name="Singh H."/>
            <person name="Sharma S."/>
            <person name="Patil S.A."/>
            <person name="Upadhaya P."/>
            <person name="Singh P.K."/>
            <person name="Kumar D."/>
            <person name="Kumar S."/>
            <person name="Singh R.K."/>
            <person name="Chaudhary B."/>
        </authorList>
    </citation>
    <scope>NUCLEOTIDE SEQUENCE [LARGE SCALE GENOMIC DNA]</scope>
    <source>
        <strain evidence="2 3">JAL-560-SIM</strain>
    </source>
</reference>
<feature type="transmembrane region" description="Helical" evidence="1">
    <location>
        <begin position="199"/>
        <end position="215"/>
    </location>
</feature>
<dbReference type="InterPro" id="IPR033458">
    <property type="entry name" value="DUF5134"/>
</dbReference>
<feature type="transmembrane region" description="Helical" evidence="1">
    <location>
        <begin position="63"/>
        <end position="84"/>
    </location>
</feature>
<dbReference type="Pfam" id="PF17197">
    <property type="entry name" value="DUF5134"/>
    <property type="match status" value="1"/>
</dbReference>
<organism evidence="2 3">
    <name type="scientific">Mycobacterium simiae</name>
    <name type="common">Mycobacterium habana</name>
    <dbReference type="NCBI Taxonomy" id="1784"/>
    <lineage>
        <taxon>Bacteria</taxon>
        <taxon>Bacillati</taxon>
        <taxon>Actinomycetota</taxon>
        <taxon>Actinomycetes</taxon>
        <taxon>Mycobacteriales</taxon>
        <taxon>Mycobacteriaceae</taxon>
        <taxon>Mycobacterium</taxon>
        <taxon>Mycobacterium simiae complex</taxon>
    </lineage>
</organism>
<dbReference type="AlphaFoldDB" id="A0A5B1BP18"/>
<protein>
    <submittedName>
        <fullName evidence="2">DUF5134 domain-containing protein</fullName>
    </submittedName>
</protein>
<keyword evidence="1" id="KW-0472">Membrane</keyword>
<feature type="transmembrane region" description="Helical" evidence="1">
    <location>
        <begin position="91"/>
        <end position="109"/>
    </location>
</feature>
<dbReference type="Proteomes" id="UP000324701">
    <property type="component" value="Unassembled WGS sequence"/>
</dbReference>
<dbReference type="RefSeq" id="WP_149653722.1">
    <property type="nucleotide sequence ID" value="NZ_VTZN01000044.1"/>
</dbReference>
<comment type="caution">
    <text evidence="2">The sequence shown here is derived from an EMBL/GenBank/DDBJ whole genome shotgun (WGS) entry which is preliminary data.</text>
</comment>
<evidence type="ECO:0000313" key="3">
    <source>
        <dbReference type="Proteomes" id="UP000324701"/>
    </source>
</evidence>
<keyword evidence="1" id="KW-0812">Transmembrane</keyword>
<feature type="transmembrane region" description="Helical" evidence="1">
    <location>
        <begin position="6"/>
        <end position="28"/>
    </location>
</feature>
<feature type="transmembrane region" description="Helical" evidence="1">
    <location>
        <begin position="160"/>
        <end position="178"/>
    </location>
</feature>
<keyword evidence="3" id="KW-1185">Reference proteome</keyword>